<reference evidence="3 4" key="1">
    <citation type="submission" date="2020-08" db="EMBL/GenBank/DDBJ databases">
        <title>Exploring microbial biodiversity for novel pathways involved in the catabolism of aromatic compounds derived from lignin.</title>
        <authorList>
            <person name="Elkins J."/>
        </authorList>
    </citation>
    <scope>NUCLEOTIDE SEQUENCE [LARGE SCALE GENOMIC DNA]</scope>
    <source>
        <strain evidence="3 4">B1D3A</strain>
    </source>
</reference>
<feature type="domain" description="Ice-binding protein C-terminal" evidence="2">
    <location>
        <begin position="208"/>
        <end position="232"/>
    </location>
</feature>
<dbReference type="NCBIfam" id="TIGR02595">
    <property type="entry name" value="PEP_CTERM"/>
    <property type="match status" value="1"/>
</dbReference>
<comment type="caution">
    <text evidence="3">The sequence shown here is derived from an EMBL/GenBank/DDBJ whole genome shotgun (WGS) entry which is preliminary data.</text>
</comment>
<dbReference type="Pfam" id="PF07589">
    <property type="entry name" value="PEP-CTERM"/>
    <property type="match status" value="1"/>
</dbReference>
<dbReference type="InterPro" id="IPR013424">
    <property type="entry name" value="Ice-binding_C"/>
</dbReference>
<organism evidence="3 4">
    <name type="scientific">Sphingobium lignivorans</name>
    <dbReference type="NCBI Taxonomy" id="2735886"/>
    <lineage>
        <taxon>Bacteria</taxon>
        <taxon>Pseudomonadati</taxon>
        <taxon>Pseudomonadota</taxon>
        <taxon>Alphaproteobacteria</taxon>
        <taxon>Sphingomonadales</taxon>
        <taxon>Sphingomonadaceae</taxon>
        <taxon>Sphingobium</taxon>
    </lineage>
</organism>
<evidence type="ECO:0000256" key="1">
    <source>
        <dbReference type="SAM" id="SignalP"/>
    </source>
</evidence>
<feature type="chain" id="PRO_5045360600" description="Ice-binding protein C-terminal domain-containing protein" evidence="1">
    <location>
        <begin position="24"/>
        <end position="241"/>
    </location>
</feature>
<evidence type="ECO:0000313" key="3">
    <source>
        <dbReference type="EMBL" id="MBB5984947.1"/>
    </source>
</evidence>
<name>A0ABR6NCE3_9SPHN</name>
<evidence type="ECO:0000259" key="2">
    <source>
        <dbReference type="Pfam" id="PF07589"/>
    </source>
</evidence>
<feature type="signal peptide" evidence="1">
    <location>
        <begin position="1"/>
        <end position="23"/>
    </location>
</feature>
<keyword evidence="4" id="KW-1185">Reference proteome</keyword>
<proteinExistence type="predicted"/>
<dbReference type="NCBIfam" id="NF035944">
    <property type="entry name" value="PEPxxWA-CTERM"/>
    <property type="match status" value="1"/>
</dbReference>
<dbReference type="RefSeq" id="WP_184150705.1">
    <property type="nucleotide sequence ID" value="NZ_JACHKA010000001.1"/>
</dbReference>
<dbReference type="EMBL" id="JACHKA010000001">
    <property type="protein sequence ID" value="MBB5984947.1"/>
    <property type="molecule type" value="Genomic_DNA"/>
</dbReference>
<sequence length="241" mass="25524">MKPYLPVAAAALLAFIVATSASASQGLTVYTSRDAFLAAIDHVAVDDFDDLNTDDSPTELVRTAGDFSYRAWPAEFDTLYRAGVGSNGALSDFGNVGDIVLSDFTGGVSAVGADFFNTDAAGAGLPRVSIAVTAYTLRDNPQPGQSPGETQTFYLESENGSQFIGFIWGNTDGNFPFLTFRNADPSNYDMWPTIDNLTLGRASPALSPVPEPAAWLLLLIGFGMIGGALRHRPRLGWTVAG</sequence>
<keyword evidence="1" id="KW-0732">Signal</keyword>
<gene>
    <name evidence="3" type="ORF">HNP60_000921</name>
</gene>
<dbReference type="Proteomes" id="UP001138540">
    <property type="component" value="Unassembled WGS sequence"/>
</dbReference>
<protein>
    <recommendedName>
        <fullName evidence="2">Ice-binding protein C-terminal domain-containing protein</fullName>
    </recommendedName>
</protein>
<accession>A0ABR6NCE3</accession>
<evidence type="ECO:0000313" key="4">
    <source>
        <dbReference type="Proteomes" id="UP001138540"/>
    </source>
</evidence>